<evidence type="ECO:0000256" key="2">
    <source>
        <dbReference type="PROSITE-ProRule" id="PRU01091"/>
    </source>
</evidence>
<dbReference type="EMBL" id="RXZH01000001">
    <property type="protein sequence ID" value="RTZ17689.1"/>
    <property type="molecule type" value="Genomic_DNA"/>
</dbReference>
<dbReference type="RefSeq" id="WP_126572440.1">
    <property type="nucleotide sequence ID" value="NZ_RXZH01000001.1"/>
</dbReference>
<dbReference type="CDD" id="cd00383">
    <property type="entry name" value="trans_reg_C"/>
    <property type="match status" value="1"/>
</dbReference>
<feature type="transmembrane region" description="Helical" evidence="3">
    <location>
        <begin position="134"/>
        <end position="152"/>
    </location>
</feature>
<evidence type="ECO:0000256" key="1">
    <source>
        <dbReference type="ARBA" id="ARBA00023125"/>
    </source>
</evidence>
<keyword evidence="3" id="KW-1133">Transmembrane helix</keyword>
<dbReference type="SMART" id="SM00862">
    <property type="entry name" value="Trans_reg_C"/>
    <property type="match status" value="1"/>
</dbReference>
<dbReference type="GO" id="GO:0006355">
    <property type="term" value="P:regulation of DNA-templated transcription"/>
    <property type="evidence" value="ECO:0007669"/>
    <property type="project" value="InterPro"/>
</dbReference>
<dbReference type="AlphaFoldDB" id="A0A3S0MLA3"/>
<dbReference type="InterPro" id="IPR016032">
    <property type="entry name" value="Sig_transdc_resp-reg_C-effctor"/>
</dbReference>
<dbReference type="GO" id="GO:0000160">
    <property type="term" value="P:phosphorelay signal transduction system"/>
    <property type="evidence" value="ECO:0007669"/>
    <property type="project" value="InterPro"/>
</dbReference>
<reference evidence="5 6" key="1">
    <citation type="submission" date="2018-12" db="EMBL/GenBank/DDBJ databases">
        <title>Vibrio sp. isolated from China Sea.</title>
        <authorList>
            <person name="Li Y."/>
        </authorList>
    </citation>
    <scope>NUCLEOTIDE SEQUENCE [LARGE SCALE GENOMIC DNA]</scope>
    <source>
        <strain evidence="5 6">BEI207</strain>
    </source>
</reference>
<name>A0A3S0MLA3_9VIBR</name>
<gene>
    <name evidence="5" type="ORF">EJ063_02570</name>
</gene>
<dbReference type="Proteomes" id="UP000268973">
    <property type="component" value="Unassembled WGS sequence"/>
</dbReference>
<dbReference type="InterPro" id="IPR001867">
    <property type="entry name" value="OmpR/PhoB-type_DNA-bd"/>
</dbReference>
<evidence type="ECO:0000313" key="5">
    <source>
        <dbReference type="EMBL" id="RTZ17689.1"/>
    </source>
</evidence>
<feature type="domain" description="OmpR/PhoB-type" evidence="4">
    <location>
        <begin position="2"/>
        <end position="103"/>
    </location>
</feature>
<dbReference type="Pfam" id="PF00486">
    <property type="entry name" value="Trans_reg_C"/>
    <property type="match status" value="1"/>
</dbReference>
<feature type="DNA-binding region" description="OmpR/PhoB-type" evidence="2">
    <location>
        <begin position="2"/>
        <end position="103"/>
    </location>
</feature>
<dbReference type="GO" id="GO:0003677">
    <property type="term" value="F:DNA binding"/>
    <property type="evidence" value="ECO:0007669"/>
    <property type="project" value="UniProtKB-UniRule"/>
</dbReference>
<proteinExistence type="predicted"/>
<dbReference type="PROSITE" id="PS51755">
    <property type="entry name" value="OMPR_PHOB"/>
    <property type="match status" value="1"/>
</dbReference>
<keyword evidence="3" id="KW-0812">Transmembrane</keyword>
<dbReference type="Gene3D" id="1.10.10.10">
    <property type="entry name" value="Winged helix-like DNA-binding domain superfamily/Winged helix DNA-binding domain"/>
    <property type="match status" value="1"/>
</dbReference>
<keyword evidence="3" id="KW-0472">Membrane</keyword>
<accession>A0A3S0MLA3</accession>
<evidence type="ECO:0000313" key="6">
    <source>
        <dbReference type="Proteomes" id="UP000268973"/>
    </source>
</evidence>
<keyword evidence="1 2" id="KW-0238">DNA-binding</keyword>
<organism evidence="5 6">
    <name type="scientific">Vibrio aquaticus</name>
    <dbReference type="NCBI Taxonomy" id="2496559"/>
    <lineage>
        <taxon>Bacteria</taxon>
        <taxon>Pseudomonadati</taxon>
        <taxon>Pseudomonadota</taxon>
        <taxon>Gammaproteobacteria</taxon>
        <taxon>Vibrionales</taxon>
        <taxon>Vibrionaceae</taxon>
        <taxon>Vibrio</taxon>
    </lineage>
</organism>
<keyword evidence="6" id="KW-1185">Reference proteome</keyword>
<protein>
    <submittedName>
        <fullName evidence="5">Helix-turn-helix domain-containing protein</fullName>
    </submittedName>
</protein>
<dbReference type="InterPro" id="IPR036388">
    <property type="entry name" value="WH-like_DNA-bd_sf"/>
</dbReference>
<comment type="caution">
    <text evidence="5">The sequence shown here is derived from an EMBL/GenBank/DDBJ whole genome shotgun (WGS) entry which is preliminary data.</text>
</comment>
<evidence type="ECO:0000256" key="3">
    <source>
        <dbReference type="SAM" id="Phobius"/>
    </source>
</evidence>
<dbReference type="OrthoDB" id="5901560at2"/>
<evidence type="ECO:0000259" key="4">
    <source>
        <dbReference type="PROSITE" id="PS51755"/>
    </source>
</evidence>
<dbReference type="SUPFAM" id="SSF46894">
    <property type="entry name" value="C-terminal effector domain of the bipartite response regulators"/>
    <property type="match status" value="1"/>
</dbReference>
<sequence>MDQQNHYEDEFLKIDRTKSSPIVYFQNTTHQFSISHPESRVLQCLLEQRETVSKATLLEAGWGRSEHLSENSLPVAISRLRKILKIANADIINTPRVGYKIEFSSVSSETIATPNDLSLEASATHLRAINIKRTLFNIGIILMAGGLILLWVNTLGSWVYVSCNKQDEKEVCQIGGIIYEINLK</sequence>